<evidence type="ECO:0000256" key="21">
    <source>
        <dbReference type="ARBA" id="ARBA00032396"/>
    </source>
</evidence>
<reference evidence="26" key="1">
    <citation type="submission" date="2019-04" db="EMBL/GenBank/DDBJ databases">
        <title>Complete genome sequence of Sphingomonas sp. W1-2-3.</title>
        <authorList>
            <person name="Im W.T."/>
        </authorList>
    </citation>
    <scope>NUCLEOTIDE SEQUENCE [LARGE SCALE GENOMIC DNA]</scope>
    <source>
        <strain evidence="26">W1-2-3</strain>
    </source>
</reference>
<dbReference type="GO" id="GO:0004605">
    <property type="term" value="F:phosphatidate cytidylyltransferase activity"/>
    <property type="evidence" value="ECO:0007669"/>
    <property type="project" value="UniProtKB-EC"/>
</dbReference>
<dbReference type="PANTHER" id="PTHR46382">
    <property type="entry name" value="PHOSPHATIDATE CYTIDYLYLTRANSFERASE"/>
    <property type="match status" value="1"/>
</dbReference>
<dbReference type="KEGG" id="hgn:E6W36_13010"/>
<keyword evidence="17" id="KW-1208">Phospholipid metabolism</keyword>
<evidence type="ECO:0000256" key="11">
    <source>
        <dbReference type="ARBA" id="ARBA00022692"/>
    </source>
</evidence>
<sequence length="234" mass="25019">MKRWRNLRPGSGDLAVADPERSSLRGELKARIVAGVFLAAITIGAVLVGGFAFSAWVAIGAALVFSEWADMTGLSEREPMVKALALAVLAVTLALGATGFFMLGVILSGLGASLLSLPYTRAPALMHRWVGAGLIYAALPALALIWLRDGEGGMARVLWLLAVVWSTDIGGYVFGRWLGGPKMAPRLSPNKTWAGFVGSMVLPWRRGLRALFGRARLYSAADRRCGPCSCRRYG</sequence>
<dbReference type="PANTHER" id="PTHR46382:SF1">
    <property type="entry name" value="PHOSPHATIDATE CYTIDYLYLTRANSFERASE"/>
    <property type="match status" value="1"/>
</dbReference>
<dbReference type="GO" id="GO:0005886">
    <property type="term" value="C:plasma membrane"/>
    <property type="evidence" value="ECO:0007669"/>
    <property type="project" value="UniProtKB-SubCell"/>
</dbReference>
<evidence type="ECO:0000256" key="13">
    <source>
        <dbReference type="ARBA" id="ARBA00022989"/>
    </source>
</evidence>
<comment type="subcellular location">
    <subcellularLocation>
        <location evidence="2">Cell membrane</location>
        <topology evidence="2">Multi-pass membrane protein</topology>
    </subcellularLocation>
</comment>
<evidence type="ECO:0000256" key="19">
    <source>
        <dbReference type="ARBA" id="ARBA00031825"/>
    </source>
</evidence>
<name>A0A4D7CBS1_9SPHN</name>
<comment type="pathway">
    <text evidence="3">Phospholipid metabolism; CDP-diacylglycerol biosynthesis; CDP-diacylglycerol from sn-glycerol 3-phosphate: step 3/3.</text>
</comment>
<evidence type="ECO:0000256" key="8">
    <source>
        <dbReference type="ARBA" id="ARBA00022475"/>
    </source>
</evidence>
<evidence type="ECO:0000256" key="4">
    <source>
        <dbReference type="ARBA" id="ARBA00005189"/>
    </source>
</evidence>
<dbReference type="AlphaFoldDB" id="A0A4D7CBS1"/>
<dbReference type="Pfam" id="PF01148">
    <property type="entry name" value="CTP_transf_1"/>
    <property type="match status" value="1"/>
</dbReference>
<protein>
    <recommendedName>
        <fullName evidence="7">Phosphatidate cytidylyltransferase</fullName>
        <ecNumber evidence="6">2.7.7.41</ecNumber>
    </recommendedName>
    <alternativeName>
        <fullName evidence="20">CDP-DAG synthase</fullName>
    </alternativeName>
    <alternativeName>
        <fullName evidence="22">CDP-DG synthase</fullName>
    </alternativeName>
    <alternativeName>
        <fullName evidence="18">CDP-diacylglycerol synthase</fullName>
    </alternativeName>
    <alternativeName>
        <fullName evidence="21">CDP-diglyceride pyrophosphorylase</fullName>
    </alternativeName>
    <alternativeName>
        <fullName evidence="23">CDP-diglyceride synthase</fullName>
    </alternativeName>
    <alternativeName>
        <fullName evidence="19">CTP:phosphatidate cytidylyltransferase</fullName>
    </alternativeName>
</protein>
<evidence type="ECO:0000313" key="25">
    <source>
        <dbReference type="EMBL" id="QCI80096.1"/>
    </source>
</evidence>
<evidence type="ECO:0000256" key="3">
    <source>
        <dbReference type="ARBA" id="ARBA00005119"/>
    </source>
</evidence>
<evidence type="ECO:0000256" key="2">
    <source>
        <dbReference type="ARBA" id="ARBA00004651"/>
    </source>
</evidence>
<gene>
    <name evidence="25" type="ORF">E6W36_13010</name>
</gene>
<evidence type="ECO:0000256" key="10">
    <source>
        <dbReference type="ARBA" id="ARBA00022679"/>
    </source>
</evidence>
<feature type="transmembrane region" description="Helical" evidence="24">
    <location>
        <begin position="85"/>
        <end position="117"/>
    </location>
</feature>
<comment type="pathway">
    <text evidence="4">Lipid metabolism.</text>
</comment>
<dbReference type="GO" id="GO:0016024">
    <property type="term" value="P:CDP-diacylglycerol biosynthetic process"/>
    <property type="evidence" value="ECO:0007669"/>
    <property type="project" value="TreeGrafter"/>
</dbReference>
<evidence type="ECO:0000256" key="7">
    <source>
        <dbReference type="ARBA" id="ARBA00019373"/>
    </source>
</evidence>
<evidence type="ECO:0000256" key="12">
    <source>
        <dbReference type="ARBA" id="ARBA00022695"/>
    </source>
</evidence>
<evidence type="ECO:0000256" key="1">
    <source>
        <dbReference type="ARBA" id="ARBA00001698"/>
    </source>
</evidence>
<evidence type="ECO:0000256" key="16">
    <source>
        <dbReference type="ARBA" id="ARBA00023209"/>
    </source>
</evidence>
<evidence type="ECO:0000256" key="6">
    <source>
        <dbReference type="ARBA" id="ARBA00012487"/>
    </source>
</evidence>
<keyword evidence="13 24" id="KW-1133">Transmembrane helix</keyword>
<organism evidence="25 26">
    <name type="scientific">Hankyongella ginsenosidimutans</name>
    <dbReference type="NCBI Taxonomy" id="1763828"/>
    <lineage>
        <taxon>Bacteria</taxon>
        <taxon>Pseudomonadati</taxon>
        <taxon>Pseudomonadota</taxon>
        <taxon>Alphaproteobacteria</taxon>
        <taxon>Sphingomonadales</taxon>
        <taxon>Sphingomonadaceae</taxon>
        <taxon>Hankyongella</taxon>
    </lineage>
</organism>
<dbReference type="EMBL" id="CP039704">
    <property type="protein sequence ID" value="QCI80096.1"/>
    <property type="molecule type" value="Genomic_DNA"/>
</dbReference>
<keyword evidence="11 24" id="KW-0812">Transmembrane</keyword>
<evidence type="ECO:0000256" key="18">
    <source>
        <dbReference type="ARBA" id="ARBA00029893"/>
    </source>
</evidence>
<evidence type="ECO:0000256" key="5">
    <source>
        <dbReference type="ARBA" id="ARBA00010185"/>
    </source>
</evidence>
<comment type="similarity">
    <text evidence="5">Belongs to the CDS family.</text>
</comment>
<proteinExistence type="inferred from homology"/>
<evidence type="ECO:0000256" key="17">
    <source>
        <dbReference type="ARBA" id="ARBA00023264"/>
    </source>
</evidence>
<keyword evidence="16" id="KW-0594">Phospholipid biosynthesis</keyword>
<feature type="transmembrane region" description="Helical" evidence="24">
    <location>
        <begin position="159"/>
        <end position="178"/>
    </location>
</feature>
<keyword evidence="15 24" id="KW-0472">Membrane</keyword>
<evidence type="ECO:0000256" key="14">
    <source>
        <dbReference type="ARBA" id="ARBA00023098"/>
    </source>
</evidence>
<dbReference type="EC" id="2.7.7.41" evidence="6"/>
<comment type="catalytic activity">
    <reaction evidence="1">
        <text>a 1,2-diacyl-sn-glycero-3-phosphate + CTP + H(+) = a CDP-1,2-diacyl-sn-glycerol + diphosphate</text>
        <dbReference type="Rhea" id="RHEA:16229"/>
        <dbReference type="ChEBI" id="CHEBI:15378"/>
        <dbReference type="ChEBI" id="CHEBI:33019"/>
        <dbReference type="ChEBI" id="CHEBI:37563"/>
        <dbReference type="ChEBI" id="CHEBI:58332"/>
        <dbReference type="ChEBI" id="CHEBI:58608"/>
        <dbReference type="EC" id="2.7.7.41"/>
    </reaction>
</comment>
<feature type="transmembrane region" description="Helical" evidence="24">
    <location>
        <begin position="32"/>
        <end position="65"/>
    </location>
</feature>
<evidence type="ECO:0000313" key="26">
    <source>
        <dbReference type="Proteomes" id="UP000298714"/>
    </source>
</evidence>
<keyword evidence="10 25" id="KW-0808">Transferase</keyword>
<keyword evidence="8" id="KW-1003">Cell membrane</keyword>
<keyword evidence="14" id="KW-0443">Lipid metabolism</keyword>
<keyword evidence="12 25" id="KW-0548">Nucleotidyltransferase</keyword>
<feature type="transmembrane region" description="Helical" evidence="24">
    <location>
        <begin position="129"/>
        <end position="147"/>
    </location>
</feature>
<evidence type="ECO:0000256" key="9">
    <source>
        <dbReference type="ARBA" id="ARBA00022516"/>
    </source>
</evidence>
<keyword evidence="26" id="KW-1185">Reference proteome</keyword>
<evidence type="ECO:0000256" key="24">
    <source>
        <dbReference type="SAM" id="Phobius"/>
    </source>
</evidence>
<evidence type="ECO:0000256" key="20">
    <source>
        <dbReference type="ARBA" id="ARBA00032253"/>
    </source>
</evidence>
<evidence type="ECO:0000256" key="23">
    <source>
        <dbReference type="ARBA" id="ARBA00033406"/>
    </source>
</evidence>
<keyword evidence="9" id="KW-0444">Lipid biosynthesis</keyword>
<accession>A0A4D7CBS1</accession>
<evidence type="ECO:0000256" key="15">
    <source>
        <dbReference type="ARBA" id="ARBA00023136"/>
    </source>
</evidence>
<evidence type="ECO:0000256" key="22">
    <source>
        <dbReference type="ARBA" id="ARBA00032743"/>
    </source>
</evidence>
<dbReference type="Proteomes" id="UP000298714">
    <property type="component" value="Chromosome"/>
</dbReference>